<sequence>MAKEQLATADLDADRPDGTTGHDIREPGLTEHVRVGEQSIRHRREFRAPARLVQRTHTDPDLFTRWMGPRGTTVRLDRFDVVTGGAFRYVVEAANGSSWAFRGSYHVVQEGLLVHTWEFEDEPGVTLETVRFIELDGGRSALEIVSTYRSRDACDAMLESGMDAGMDEDFERLDAVLADQALAD</sequence>
<dbReference type="Proteomes" id="UP000523079">
    <property type="component" value="Unassembled WGS sequence"/>
</dbReference>
<dbReference type="SUPFAM" id="SSF55961">
    <property type="entry name" value="Bet v1-like"/>
    <property type="match status" value="1"/>
</dbReference>
<evidence type="ECO:0000256" key="2">
    <source>
        <dbReference type="SAM" id="MobiDB-lite"/>
    </source>
</evidence>
<evidence type="ECO:0000256" key="1">
    <source>
        <dbReference type="ARBA" id="ARBA00006817"/>
    </source>
</evidence>
<evidence type="ECO:0000313" key="4">
    <source>
        <dbReference type="EMBL" id="MBA8795950.1"/>
    </source>
</evidence>
<feature type="compositionally biased region" description="Basic and acidic residues" evidence="2">
    <location>
        <begin position="12"/>
        <end position="26"/>
    </location>
</feature>
<dbReference type="Gene3D" id="3.30.530.20">
    <property type="match status" value="1"/>
</dbReference>
<feature type="domain" description="Activator of Hsp90 ATPase homologue 1/2-like C-terminal" evidence="3">
    <location>
        <begin position="48"/>
        <end position="177"/>
    </location>
</feature>
<comment type="caution">
    <text evidence="4">The sequence shown here is derived from an EMBL/GenBank/DDBJ whole genome shotgun (WGS) entry which is preliminary data.</text>
</comment>
<organism evidence="4 5">
    <name type="scientific">Microlunatus kandeliicorticis</name>
    <dbReference type="NCBI Taxonomy" id="1759536"/>
    <lineage>
        <taxon>Bacteria</taxon>
        <taxon>Bacillati</taxon>
        <taxon>Actinomycetota</taxon>
        <taxon>Actinomycetes</taxon>
        <taxon>Propionibacteriales</taxon>
        <taxon>Propionibacteriaceae</taxon>
        <taxon>Microlunatus</taxon>
    </lineage>
</organism>
<gene>
    <name evidence="4" type="ORF">FHX74_003591</name>
</gene>
<feature type="region of interest" description="Disordered" evidence="2">
    <location>
        <begin position="1"/>
        <end position="26"/>
    </location>
</feature>
<comment type="similarity">
    <text evidence="1">Belongs to the AHA1 family.</text>
</comment>
<keyword evidence="5" id="KW-1185">Reference proteome</keyword>
<name>A0A7W3IVI4_9ACTN</name>
<protein>
    <submittedName>
        <fullName evidence="4">Uncharacterized protein YndB with AHSA1/START domain</fullName>
    </submittedName>
</protein>
<dbReference type="InterPro" id="IPR023393">
    <property type="entry name" value="START-like_dom_sf"/>
</dbReference>
<reference evidence="4 5" key="1">
    <citation type="submission" date="2020-07" db="EMBL/GenBank/DDBJ databases">
        <title>Sequencing the genomes of 1000 actinobacteria strains.</title>
        <authorList>
            <person name="Klenk H.-P."/>
        </authorList>
    </citation>
    <scope>NUCLEOTIDE SEQUENCE [LARGE SCALE GENOMIC DNA]</scope>
    <source>
        <strain evidence="4 5">DSM 100723</strain>
    </source>
</reference>
<dbReference type="Pfam" id="PF08327">
    <property type="entry name" value="AHSA1"/>
    <property type="match status" value="1"/>
</dbReference>
<proteinExistence type="inferred from homology"/>
<dbReference type="RefSeq" id="WP_182561547.1">
    <property type="nucleotide sequence ID" value="NZ_JACGWT010000006.1"/>
</dbReference>
<dbReference type="AlphaFoldDB" id="A0A7W3IVI4"/>
<accession>A0A7W3IVI4</accession>
<evidence type="ECO:0000313" key="5">
    <source>
        <dbReference type="Proteomes" id="UP000523079"/>
    </source>
</evidence>
<dbReference type="EMBL" id="JACGWT010000006">
    <property type="protein sequence ID" value="MBA8795950.1"/>
    <property type="molecule type" value="Genomic_DNA"/>
</dbReference>
<evidence type="ECO:0000259" key="3">
    <source>
        <dbReference type="Pfam" id="PF08327"/>
    </source>
</evidence>
<dbReference type="InterPro" id="IPR013538">
    <property type="entry name" value="ASHA1/2-like_C"/>
</dbReference>